<keyword evidence="3 5" id="KW-0687">Ribonucleoprotein</keyword>
<keyword evidence="2 5" id="KW-0689">Ribosomal protein</keyword>
<gene>
    <name evidence="5" type="primary">rpsB</name>
    <name evidence="7" type="ORF">GGQ54_002773</name>
</gene>
<organism evidence="7 8">
    <name type="scientific">Naumannella cuiyingiana</name>
    <dbReference type="NCBI Taxonomy" id="1347891"/>
    <lineage>
        <taxon>Bacteria</taxon>
        <taxon>Bacillati</taxon>
        <taxon>Actinomycetota</taxon>
        <taxon>Actinomycetes</taxon>
        <taxon>Propionibacteriales</taxon>
        <taxon>Propionibacteriaceae</taxon>
        <taxon>Naumannella</taxon>
    </lineage>
</organism>
<accession>A0A7Z0IM32</accession>
<evidence type="ECO:0000256" key="2">
    <source>
        <dbReference type="ARBA" id="ARBA00022980"/>
    </source>
</evidence>
<dbReference type="EMBL" id="JACBZS010000001">
    <property type="protein sequence ID" value="NYI72213.1"/>
    <property type="molecule type" value="Genomic_DNA"/>
</dbReference>
<dbReference type="Pfam" id="PF00318">
    <property type="entry name" value="Ribosomal_S2"/>
    <property type="match status" value="1"/>
</dbReference>
<reference evidence="7 8" key="1">
    <citation type="submission" date="2020-07" db="EMBL/GenBank/DDBJ databases">
        <title>Sequencing the genomes of 1000 actinobacteria strains.</title>
        <authorList>
            <person name="Klenk H.-P."/>
        </authorList>
    </citation>
    <scope>NUCLEOTIDE SEQUENCE [LARGE SCALE GENOMIC DNA]</scope>
    <source>
        <strain evidence="7 8">DSM 103164</strain>
    </source>
</reference>
<dbReference type="Gene3D" id="3.40.50.10490">
    <property type="entry name" value="Glucose-6-phosphate isomerase like protein, domain 1"/>
    <property type="match status" value="1"/>
</dbReference>
<dbReference type="SUPFAM" id="SSF52313">
    <property type="entry name" value="Ribosomal protein S2"/>
    <property type="match status" value="1"/>
</dbReference>
<evidence type="ECO:0000313" key="8">
    <source>
        <dbReference type="Proteomes" id="UP000527616"/>
    </source>
</evidence>
<evidence type="ECO:0000256" key="3">
    <source>
        <dbReference type="ARBA" id="ARBA00023274"/>
    </source>
</evidence>
<dbReference type="FunFam" id="1.10.287.610:FF:000001">
    <property type="entry name" value="30S ribosomal protein S2"/>
    <property type="match status" value="1"/>
</dbReference>
<proteinExistence type="inferred from homology"/>
<dbReference type="PROSITE" id="PS00962">
    <property type="entry name" value="RIBOSOMAL_S2_1"/>
    <property type="match status" value="1"/>
</dbReference>
<sequence length="311" mass="33979">MAVVTARQLLESGVHFGHQTRRWNPKMKRFIFTERNGIYIIDLQQSLNYIDKAYAFVKDTVGRGGQVLFVGTKKQAQEAIAEQATRVGMPYVNQRWLGGMLTNFHTVIKRIQRLKELEGMDLETGGDTGLTKKELLGLKREKDKLEKTLGGIRDMARTPQAVWIVDTKKEHLAVDEARKLKIPVIAILDTNCDPDEVDYAIPGNDDAIRSVALLTRVLADAVADGLMARSGAQTGSEENEPMAEWERELLAGQGTDGETAADASGATPALNDPDAQALVEATEENPSNKGPVSDESVDVAAPAEPTPSQND</sequence>
<comment type="similarity">
    <text evidence="1 5">Belongs to the universal ribosomal protein uS2 family.</text>
</comment>
<comment type="caution">
    <text evidence="7">The sequence shown here is derived from an EMBL/GenBank/DDBJ whole genome shotgun (WGS) entry which is preliminary data.</text>
</comment>
<dbReference type="PRINTS" id="PR00395">
    <property type="entry name" value="RIBOSOMALS2"/>
</dbReference>
<feature type="region of interest" description="Disordered" evidence="6">
    <location>
        <begin position="250"/>
        <end position="311"/>
    </location>
</feature>
<dbReference type="PANTHER" id="PTHR12534">
    <property type="entry name" value="30S RIBOSOMAL PROTEIN S2 PROKARYOTIC AND ORGANELLAR"/>
    <property type="match status" value="1"/>
</dbReference>
<dbReference type="CDD" id="cd01425">
    <property type="entry name" value="RPS2"/>
    <property type="match status" value="1"/>
</dbReference>
<protein>
    <recommendedName>
        <fullName evidence="4 5">Small ribosomal subunit protein uS2</fullName>
    </recommendedName>
</protein>
<dbReference type="InterPro" id="IPR018130">
    <property type="entry name" value="Ribosomal_uS2_CS"/>
</dbReference>
<dbReference type="Gene3D" id="1.10.287.610">
    <property type="entry name" value="Helix hairpin bin"/>
    <property type="match status" value="1"/>
</dbReference>
<evidence type="ECO:0000256" key="4">
    <source>
        <dbReference type="ARBA" id="ARBA00035256"/>
    </source>
</evidence>
<dbReference type="GO" id="GO:0003735">
    <property type="term" value="F:structural constituent of ribosome"/>
    <property type="evidence" value="ECO:0007669"/>
    <property type="project" value="InterPro"/>
</dbReference>
<dbReference type="PANTHER" id="PTHR12534:SF0">
    <property type="entry name" value="SMALL RIBOSOMAL SUBUNIT PROTEIN US2M"/>
    <property type="match status" value="1"/>
</dbReference>
<dbReference type="AlphaFoldDB" id="A0A7Z0IM32"/>
<name>A0A7Z0IM32_9ACTN</name>
<dbReference type="Proteomes" id="UP000527616">
    <property type="component" value="Unassembled WGS sequence"/>
</dbReference>
<evidence type="ECO:0000256" key="6">
    <source>
        <dbReference type="SAM" id="MobiDB-lite"/>
    </source>
</evidence>
<dbReference type="HAMAP" id="MF_00291_B">
    <property type="entry name" value="Ribosomal_uS2_B"/>
    <property type="match status" value="1"/>
</dbReference>
<keyword evidence="8" id="KW-1185">Reference proteome</keyword>
<dbReference type="InterPro" id="IPR023591">
    <property type="entry name" value="Ribosomal_uS2_flav_dom_sf"/>
</dbReference>
<dbReference type="GO" id="GO:0006412">
    <property type="term" value="P:translation"/>
    <property type="evidence" value="ECO:0007669"/>
    <property type="project" value="UniProtKB-UniRule"/>
</dbReference>
<evidence type="ECO:0000256" key="1">
    <source>
        <dbReference type="ARBA" id="ARBA00006242"/>
    </source>
</evidence>
<dbReference type="GO" id="GO:0022627">
    <property type="term" value="C:cytosolic small ribosomal subunit"/>
    <property type="evidence" value="ECO:0007669"/>
    <property type="project" value="TreeGrafter"/>
</dbReference>
<evidence type="ECO:0000313" key="7">
    <source>
        <dbReference type="EMBL" id="NYI72213.1"/>
    </source>
</evidence>
<dbReference type="InterPro" id="IPR005706">
    <property type="entry name" value="Ribosomal_uS2_bac/mit/plastid"/>
</dbReference>
<dbReference type="NCBIfam" id="TIGR01011">
    <property type="entry name" value="rpsB_bact"/>
    <property type="match status" value="1"/>
</dbReference>
<dbReference type="RefSeq" id="WP_179445939.1">
    <property type="nucleotide sequence ID" value="NZ_JACBZS010000001.1"/>
</dbReference>
<dbReference type="InterPro" id="IPR001865">
    <property type="entry name" value="Ribosomal_uS2"/>
</dbReference>
<evidence type="ECO:0000256" key="5">
    <source>
        <dbReference type="HAMAP-Rule" id="MF_00291"/>
    </source>
</evidence>